<keyword evidence="5 11" id="KW-0812">Transmembrane</keyword>
<evidence type="ECO:0000256" key="8">
    <source>
        <dbReference type="ARBA" id="ARBA00022989"/>
    </source>
</evidence>
<keyword evidence="4 13" id="KW-0645">Protease</keyword>
<dbReference type="AlphaFoldDB" id="A0A840I0N7"/>
<evidence type="ECO:0000256" key="9">
    <source>
        <dbReference type="ARBA" id="ARBA00023049"/>
    </source>
</evidence>
<evidence type="ECO:0000313" key="13">
    <source>
        <dbReference type="EMBL" id="MBB4658626.1"/>
    </source>
</evidence>
<dbReference type="InterPro" id="IPR001478">
    <property type="entry name" value="PDZ"/>
</dbReference>
<evidence type="ECO:0000256" key="3">
    <source>
        <dbReference type="ARBA" id="ARBA00007931"/>
    </source>
</evidence>
<feature type="domain" description="PDZ" evidence="12">
    <location>
        <begin position="167"/>
        <end position="246"/>
    </location>
</feature>
<dbReference type="PANTHER" id="PTHR42837">
    <property type="entry name" value="REGULATOR OF SIGMA-E PROTEASE RSEP"/>
    <property type="match status" value="1"/>
</dbReference>
<comment type="similarity">
    <text evidence="3">Belongs to the peptidase M50B family.</text>
</comment>
<dbReference type="PANTHER" id="PTHR42837:SF2">
    <property type="entry name" value="MEMBRANE METALLOPROTEASE ARASP2, CHLOROPLASTIC-RELATED"/>
    <property type="match status" value="1"/>
</dbReference>
<evidence type="ECO:0000256" key="10">
    <source>
        <dbReference type="ARBA" id="ARBA00023136"/>
    </source>
</evidence>
<evidence type="ECO:0000259" key="12">
    <source>
        <dbReference type="PROSITE" id="PS50106"/>
    </source>
</evidence>
<dbReference type="RefSeq" id="WP_183816775.1">
    <property type="nucleotide sequence ID" value="NZ_JACHOB010000002.1"/>
</dbReference>
<dbReference type="InterPro" id="IPR036034">
    <property type="entry name" value="PDZ_sf"/>
</dbReference>
<dbReference type="Pfam" id="PF17820">
    <property type="entry name" value="PDZ_6"/>
    <property type="match status" value="1"/>
</dbReference>
<evidence type="ECO:0000256" key="11">
    <source>
        <dbReference type="SAM" id="Phobius"/>
    </source>
</evidence>
<feature type="transmembrane region" description="Helical" evidence="11">
    <location>
        <begin position="147"/>
        <end position="172"/>
    </location>
</feature>
<dbReference type="GO" id="GO:0016020">
    <property type="term" value="C:membrane"/>
    <property type="evidence" value="ECO:0007669"/>
    <property type="project" value="UniProtKB-SubCell"/>
</dbReference>
<feature type="transmembrane region" description="Helical" evidence="11">
    <location>
        <begin position="346"/>
        <end position="366"/>
    </location>
</feature>
<reference evidence="13 14" key="1">
    <citation type="submission" date="2020-08" db="EMBL/GenBank/DDBJ databases">
        <title>Genomic Encyclopedia of Type Strains, Phase IV (KMG-IV): sequencing the most valuable type-strain genomes for metagenomic binning, comparative biology and taxonomic classification.</title>
        <authorList>
            <person name="Goeker M."/>
        </authorList>
    </citation>
    <scope>NUCLEOTIDE SEQUENCE [LARGE SCALE GENOMIC DNA]</scope>
    <source>
        <strain evidence="13 14">DSM 102850</strain>
    </source>
</reference>
<dbReference type="InterPro" id="IPR008915">
    <property type="entry name" value="Peptidase_M50"/>
</dbReference>
<dbReference type="SMART" id="SM00228">
    <property type="entry name" value="PDZ"/>
    <property type="match status" value="1"/>
</dbReference>
<dbReference type="Gene3D" id="2.30.42.10">
    <property type="match status" value="1"/>
</dbReference>
<evidence type="ECO:0000313" key="14">
    <source>
        <dbReference type="Proteomes" id="UP000563524"/>
    </source>
</evidence>
<evidence type="ECO:0000256" key="1">
    <source>
        <dbReference type="ARBA" id="ARBA00001947"/>
    </source>
</evidence>
<comment type="caution">
    <text evidence="13">The sequence shown here is derived from an EMBL/GenBank/DDBJ whole genome shotgun (WGS) entry which is preliminary data.</text>
</comment>
<proteinExistence type="inferred from homology"/>
<comment type="cofactor">
    <cofactor evidence="1">
        <name>Zn(2+)</name>
        <dbReference type="ChEBI" id="CHEBI:29105"/>
    </cofactor>
</comment>
<dbReference type="PROSITE" id="PS50106">
    <property type="entry name" value="PDZ"/>
    <property type="match status" value="1"/>
</dbReference>
<name>A0A840I0N7_9PROT</name>
<keyword evidence="14" id="KW-1185">Reference proteome</keyword>
<dbReference type="SUPFAM" id="SSF50156">
    <property type="entry name" value="PDZ domain-like"/>
    <property type="match status" value="1"/>
</dbReference>
<feature type="transmembrane region" description="Helical" evidence="11">
    <location>
        <begin position="400"/>
        <end position="422"/>
    </location>
</feature>
<keyword evidence="8 11" id="KW-1133">Transmembrane helix</keyword>
<comment type="subcellular location">
    <subcellularLocation>
        <location evidence="2">Membrane</location>
        <topology evidence="2">Multi-pass membrane protein</topology>
    </subcellularLocation>
</comment>
<keyword evidence="6 13" id="KW-0378">Hydrolase</keyword>
<dbReference type="Proteomes" id="UP000563524">
    <property type="component" value="Unassembled WGS sequence"/>
</dbReference>
<dbReference type="GO" id="GO:0004222">
    <property type="term" value="F:metalloendopeptidase activity"/>
    <property type="evidence" value="ECO:0007669"/>
    <property type="project" value="InterPro"/>
</dbReference>
<keyword evidence="7" id="KW-0862">Zinc</keyword>
<dbReference type="EMBL" id="JACHOB010000002">
    <property type="protein sequence ID" value="MBB4658626.1"/>
    <property type="molecule type" value="Genomic_DNA"/>
</dbReference>
<evidence type="ECO:0000256" key="2">
    <source>
        <dbReference type="ARBA" id="ARBA00004141"/>
    </source>
</evidence>
<gene>
    <name evidence="13" type="ORF">GGQ59_001140</name>
</gene>
<keyword evidence="10 11" id="KW-0472">Membrane</keyword>
<dbReference type="CDD" id="cd23081">
    <property type="entry name" value="cpPDZ_EcRseP-like"/>
    <property type="match status" value="1"/>
</dbReference>
<accession>A0A840I0N7</accession>
<dbReference type="InterPro" id="IPR041489">
    <property type="entry name" value="PDZ_6"/>
</dbReference>
<dbReference type="GO" id="GO:0006508">
    <property type="term" value="P:proteolysis"/>
    <property type="evidence" value="ECO:0007669"/>
    <property type="project" value="UniProtKB-KW"/>
</dbReference>
<dbReference type="InterPro" id="IPR004387">
    <property type="entry name" value="Pept_M50_Zn"/>
</dbReference>
<keyword evidence="9" id="KW-0482">Metalloprotease</keyword>
<dbReference type="Pfam" id="PF02163">
    <property type="entry name" value="Peptidase_M50"/>
    <property type="match status" value="1"/>
</dbReference>
<evidence type="ECO:0000256" key="7">
    <source>
        <dbReference type="ARBA" id="ARBA00022833"/>
    </source>
</evidence>
<evidence type="ECO:0000256" key="6">
    <source>
        <dbReference type="ARBA" id="ARBA00022801"/>
    </source>
</evidence>
<dbReference type="EC" id="3.4.24.-" evidence="13"/>
<protein>
    <submittedName>
        <fullName evidence="13">Regulator of sigma E protease</fullName>
        <ecNumber evidence="13">3.4.24.-</ecNumber>
    </submittedName>
</protein>
<organism evidence="13 14">
    <name type="scientific">Parvularcula dongshanensis</name>
    <dbReference type="NCBI Taxonomy" id="1173995"/>
    <lineage>
        <taxon>Bacteria</taxon>
        <taxon>Pseudomonadati</taxon>
        <taxon>Pseudomonadota</taxon>
        <taxon>Alphaproteobacteria</taxon>
        <taxon>Parvularculales</taxon>
        <taxon>Parvularculaceae</taxon>
        <taxon>Parvularcula</taxon>
    </lineage>
</organism>
<sequence length="423" mass="44779">MASLFSAGSGVLIALLAFAVLLPLIVFVHEYGHFKVARLCGVKVDAFSIGFGPALKSWRDRHGTVWKISAIPLGGYVKFFGDANAASAGRAEGSAYAVGSDLAPAEAEPAAGPGATQFGSERAKLEAVLTDEQKRVCFHFKPVWQRMAVVAAGPFANFVLAAVVFAGLFMAFGKMVVEPVIGEVTEGSAAEVAGFQTGDRVVRIDGRGIDDFNEMATRVRLSSNTEMVFDIERDGRPITLFATPERVVQTDAFGNEIRAGRLGMYSAGQASRLRMNPVQAVWEGTLQVGRTLDTTIAYLGRIVVGREDARQLGGPIKIAQFAGQAASSGFTAEADLTVVQRLTASLHAFLSVAALISVSIGFLNLLPVPVLDGGHLVFYGVELLTGRPLPDSVQGAGFRIGLAMVGTLMVFVVVNDIMGLLAR</sequence>
<dbReference type="CDD" id="cd06163">
    <property type="entry name" value="S2P-M50_PDZ_RseP-like"/>
    <property type="match status" value="1"/>
</dbReference>
<evidence type="ECO:0000256" key="5">
    <source>
        <dbReference type="ARBA" id="ARBA00022692"/>
    </source>
</evidence>
<evidence type="ECO:0000256" key="4">
    <source>
        <dbReference type="ARBA" id="ARBA00022670"/>
    </source>
</evidence>